<dbReference type="WBParaSite" id="maker-unitig_40849-snap-gene-0.2-mRNA-1">
    <property type="protein sequence ID" value="maker-unitig_40849-snap-gene-0.2-mRNA-1"/>
    <property type="gene ID" value="maker-unitig_40849-snap-gene-0.2"/>
</dbReference>
<proteinExistence type="predicted"/>
<feature type="compositionally biased region" description="Low complexity" evidence="1">
    <location>
        <begin position="458"/>
        <end position="480"/>
    </location>
</feature>
<feature type="compositionally biased region" description="Basic residues" evidence="1">
    <location>
        <begin position="413"/>
        <end position="423"/>
    </location>
</feature>
<dbReference type="Proteomes" id="UP000095280">
    <property type="component" value="Unplaced"/>
</dbReference>
<dbReference type="AlphaFoldDB" id="A0A1I8FMW7"/>
<sequence length="593" mass="63734">MVPYRDSVLLTKLLTAECSCGNSKNALCATLIGKEKIKNQAVVNENPMDKLLRELQTWKKCAKNLKRKFGAQLMSNSELAICSRAALTIGRPRLLAEARADLAPVSEAADKKSRIPHLLKPETRIQCCQGVVVHFLESAEILIGRSEEEIAAADSPDGPGAKTLVNGLPLTGPMELTHKDRIGSNVTCIVFNREDGQTPLPYRRRINWEFVQKEIANVKGFATDLPVLLKGVFFVTSETCAVQMQDLLSDLEWRWERGKFMNRRFLMLELQATHPCTRLLRTHDRPFLGAARRGYCRHCHPVPTVAGLLSGFEDRLPIVDHRGRVVEGHVTAGLTPCDSRRRPPLGEDEFVEEPEDLLGRPLRFNVRIESAEVLRQRHAAAPAGCCASSAKPNQTLGWPACPPGSCARANPRERRRRQRRRWRVTSGPGGAGEGSSGFDVGGGGNGGGGGGAAGGGCSRAEPGPGRAGGPSASSGPSERPGAPPDAAVLDWASKADGSGGDYHGLLRPLTRSGPAAGRPISFTELRSAKQISCAREIASPFPERGCRTSVKLAISPALRGRLALYELDSWVCCPSCSAGAEARPGSSAAASFA</sequence>
<evidence type="ECO:0000256" key="1">
    <source>
        <dbReference type="SAM" id="MobiDB-lite"/>
    </source>
</evidence>
<organism evidence="2 3">
    <name type="scientific">Macrostomum lignano</name>
    <dbReference type="NCBI Taxonomy" id="282301"/>
    <lineage>
        <taxon>Eukaryota</taxon>
        <taxon>Metazoa</taxon>
        <taxon>Spiralia</taxon>
        <taxon>Lophotrochozoa</taxon>
        <taxon>Platyhelminthes</taxon>
        <taxon>Rhabditophora</taxon>
        <taxon>Macrostomorpha</taxon>
        <taxon>Macrostomida</taxon>
        <taxon>Macrostomidae</taxon>
        <taxon>Macrostomum</taxon>
    </lineage>
</organism>
<keyword evidence="2" id="KW-1185">Reference proteome</keyword>
<feature type="region of interest" description="Disordered" evidence="1">
    <location>
        <begin position="392"/>
        <end position="494"/>
    </location>
</feature>
<reference evidence="3" key="1">
    <citation type="submission" date="2016-11" db="UniProtKB">
        <authorList>
            <consortium name="WormBaseParasite"/>
        </authorList>
    </citation>
    <scope>IDENTIFICATION</scope>
</reference>
<protein>
    <submittedName>
        <fullName evidence="3">DUF4283 domain-containing protein</fullName>
    </submittedName>
</protein>
<accession>A0A1I8FMW7</accession>
<name>A0A1I8FMW7_9PLAT</name>
<feature type="compositionally biased region" description="Gly residues" evidence="1">
    <location>
        <begin position="427"/>
        <end position="457"/>
    </location>
</feature>
<evidence type="ECO:0000313" key="3">
    <source>
        <dbReference type="WBParaSite" id="maker-unitig_40849-snap-gene-0.2-mRNA-1"/>
    </source>
</evidence>
<evidence type="ECO:0000313" key="2">
    <source>
        <dbReference type="Proteomes" id="UP000095280"/>
    </source>
</evidence>